<sequence>MFAFFVVIYSTSANDLEINLYAASSQTIIYESFILGAGQNVLQWLLQLVSAGDEKVIEAWNKNENNGTTTEWKSTEVIVQFAKLNMVRVSLHAFVAASLLLWAASVRKD</sequence>
<dbReference type="EnsemblMetazoa" id="GPAI034810-RA">
    <property type="protein sequence ID" value="GPAI034810-PA"/>
    <property type="gene ID" value="GPAI034810"/>
</dbReference>
<evidence type="ECO:0000313" key="2">
    <source>
        <dbReference type="Proteomes" id="UP000092445"/>
    </source>
</evidence>
<dbReference type="VEuPathDB" id="VectorBase:GPAI034810"/>
<accession>A0A1B0A597</accession>
<organism evidence="1 2">
    <name type="scientific">Glossina pallidipes</name>
    <name type="common">Tsetse fly</name>
    <dbReference type="NCBI Taxonomy" id="7398"/>
    <lineage>
        <taxon>Eukaryota</taxon>
        <taxon>Metazoa</taxon>
        <taxon>Ecdysozoa</taxon>
        <taxon>Arthropoda</taxon>
        <taxon>Hexapoda</taxon>
        <taxon>Insecta</taxon>
        <taxon>Pterygota</taxon>
        <taxon>Neoptera</taxon>
        <taxon>Endopterygota</taxon>
        <taxon>Diptera</taxon>
        <taxon>Brachycera</taxon>
        <taxon>Muscomorpha</taxon>
        <taxon>Hippoboscoidea</taxon>
        <taxon>Glossinidae</taxon>
        <taxon>Glossina</taxon>
    </lineage>
</organism>
<proteinExistence type="predicted"/>
<name>A0A1B0A597_GLOPL</name>
<reference evidence="2" key="1">
    <citation type="submission" date="2014-03" db="EMBL/GenBank/DDBJ databases">
        <authorList>
            <person name="Aksoy S."/>
            <person name="Warren W."/>
            <person name="Wilson R.K."/>
        </authorList>
    </citation>
    <scope>NUCLEOTIDE SEQUENCE [LARGE SCALE GENOMIC DNA]</scope>
    <source>
        <strain evidence="2">IAEA</strain>
    </source>
</reference>
<keyword evidence="2" id="KW-1185">Reference proteome</keyword>
<evidence type="ECO:0000313" key="1">
    <source>
        <dbReference type="EnsemblMetazoa" id="GPAI034810-PA"/>
    </source>
</evidence>
<protein>
    <submittedName>
        <fullName evidence="1">Uncharacterized protein</fullName>
    </submittedName>
</protein>
<dbReference type="Proteomes" id="UP000092445">
    <property type="component" value="Unassembled WGS sequence"/>
</dbReference>
<dbReference type="AlphaFoldDB" id="A0A1B0A597"/>
<reference evidence="1" key="2">
    <citation type="submission" date="2020-05" db="UniProtKB">
        <authorList>
            <consortium name="EnsemblMetazoa"/>
        </authorList>
    </citation>
    <scope>IDENTIFICATION</scope>
    <source>
        <strain evidence="1">IAEA</strain>
    </source>
</reference>